<evidence type="ECO:0000259" key="1">
    <source>
        <dbReference type="Pfam" id="PF07727"/>
    </source>
</evidence>
<sequence length="187" mass="20875">MLTGTVIHRSNIAGPLYPMSQTATPAQAQQLKGEFAMTDMGDLNFFLGINVQRTAGGLFLHQTQFAHEILERADMLHCKPISTPVDTKAKLSATSGTPLPDPTIYRSIVGALQYLTFTRPDLTYAVQQLCLHLHAPRSSHLTAMKRGSRLSYFPNSDTVSVFDRHQSRSWAHVKYNNTERTMEGRLT</sequence>
<dbReference type="InterPro" id="IPR013103">
    <property type="entry name" value="RVT_2"/>
</dbReference>
<dbReference type="AlphaFoldDB" id="A0A484NLY7"/>
<protein>
    <recommendedName>
        <fullName evidence="1">Reverse transcriptase Ty1/copia-type domain-containing protein</fullName>
    </recommendedName>
</protein>
<name>A0A484NLY7_9ASTE</name>
<gene>
    <name evidence="2" type="ORF">CCAM_LOCUS43865</name>
</gene>
<evidence type="ECO:0000313" key="2">
    <source>
        <dbReference type="EMBL" id="VFR02090.1"/>
    </source>
</evidence>
<evidence type="ECO:0000313" key="3">
    <source>
        <dbReference type="Proteomes" id="UP000595140"/>
    </source>
</evidence>
<dbReference type="EMBL" id="OOIL02006792">
    <property type="protein sequence ID" value="VFR02090.1"/>
    <property type="molecule type" value="Genomic_DNA"/>
</dbReference>
<dbReference type="OrthoDB" id="1305759at2759"/>
<dbReference type="PANTHER" id="PTHR11439:SF524">
    <property type="entry name" value="RNA-DIRECTED DNA POLYMERASE, PROTEIN KINASE RLK-PELLE-DLSV FAMILY"/>
    <property type="match status" value="1"/>
</dbReference>
<feature type="domain" description="Reverse transcriptase Ty1/copia-type" evidence="1">
    <location>
        <begin position="29"/>
        <end position="85"/>
    </location>
</feature>
<dbReference type="Proteomes" id="UP000595140">
    <property type="component" value="Unassembled WGS sequence"/>
</dbReference>
<dbReference type="PANTHER" id="PTHR11439">
    <property type="entry name" value="GAG-POL-RELATED RETROTRANSPOSON"/>
    <property type="match status" value="1"/>
</dbReference>
<keyword evidence="3" id="KW-1185">Reference proteome</keyword>
<reference evidence="2 3" key="1">
    <citation type="submission" date="2018-04" db="EMBL/GenBank/DDBJ databases">
        <authorList>
            <person name="Vogel A."/>
        </authorList>
    </citation>
    <scope>NUCLEOTIDE SEQUENCE [LARGE SCALE GENOMIC DNA]</scope>
</reference>
<accession>A0A484NLY7</accession>
<organism evidence="2 3">
    <name type="scientific">Cuscuta campestris</name>
    <dbReference type="NCBI Taxonomy" id="132261"/>
    <lineage>
        <taxon>Eukaryota</taxon>
        <taxon>Viridiplantae</taxon>
        <taxon>Streptophyta</taxon>
        <taxon>Embryophyta</taxon>
        <taxon>Tracheophyta</taxon>
        <taxon>Spermatophyta</taxon>
        <taxon>Magnoliopsida</taxon>
        <taxon>eudicotyledons</taxon>
        <taxon>Gunneridae</taxon>
        <taxon>Pentapetalae</taxon>
        <taxon>asterids</taxon>
        <taxon>lamiids</taxon>
        <taxon>Solanales</taxon>
        <taxon>Convolvulaceae</taxon>
        <taxon>Cuscuteae</taxon>
        <taxon>Cuscuta</taxon>
        <taxon>Cuscuta subgen. Grammica</taxon>
        <taxon>Cuscuta sect. Cleistogrammica</taxon>
    </lineage>
</organism>
<dbReference type="Pfam" id="PF07727">
    <property type="entry name" value="RVT_2"/>
    <property type="match status" value="1"/>
</dbReference>
<proteinExistence type="predicted"/>